<keyword evidence="2" id="KW-1185">Reference proteome</keyword>
<organism evidence="1 2">
    <name type="scientific">Roseofilum reptotaenium AO1-A</name>
    <dbReference type="NCBI Taxonomy" id="1925591"/>
    <lineage>
        <taxon>Bacteria</taxon>
        <taxon>Bacillati</taxon>
        <taxon>Cyanobacteriota</taxon>
        <taxon>Cyanophyceae</taxon>
        <taxon>Desertifilales</taxon>
        <taxon>Desertifilaceae</taxon>
        <taxon>Roseofilum</taxon>
    </lineage>
</organism>
<evidence type="ECO:0000313" key="2">
    <source>
        <dbReference type="Proteomes" id="UP000183940"/>
    </source>
</evidence>
<sequence>MRVMPFSRILLMFKPVPKFRNRLFFSPQFNLKRAWEGQYHTEMVFSCLIKGRYDMKYGDFPQAGEKNRT</sequence>
<comment type="caution">
    <text evidence="1">The sequence shown here is derived from an EMBL/GenBank/DDBJ whole genome shotgun (WGS) entry which is preliminary data.</text>
</comment>
<gene>
    <name evidence="1" type="ORF">BI308_14315</name>
</gene>
<reference evidence="1" key="1">
    <citation type="submission" date="2016-10" db="EMBL/GenBank/DDBJ databases">
        <title>CRISPR-Cas defence system in Roseofilum reptotaenium: evidence of a bacteriophage-cyanobacterium arms race in the coral black band disease.</title>
        <authorList>
            <person name="Buerger P."/>
            <person name="Wood-Charlson E.M."/>
            <person name="Weynberg K.D."/>
            <person name="Willis B."/>
            <person name="Van Oppen M.J."/>
        </authorList>
    </citation>
    <scope>NUCLEOTIDE SEQUENCE [LARGE SCALE GENOMIC DNA]</scope>
    <source>
        <strain evidence="1">AO1-A</strain>
    </source>
</reference>
<dbReference type="STRING" id="1925591.BI308_14315"/>
<dbReference type="AlphaFoldDB" id="A0A1L9QQI9"/>
<dbReference type="EMBL" id="MLAW01000024">
    <property type="protein sequence ID" value="OJJ24886.1"/>
    <property type="molecule type" value="Genomic_DNA"/>
</dbReference>
<accession>A0A1L9QQI9</accession>
<evidence type="ECO:0000313" key="1">
    <source>
        <dbReference type="EMBL" id="OJJ24886.1"/>
    </source>
</evidence>
<proteinExistence type="predicted"/>
<protein>
    <submittedName>
        <fullName evidence="1">Uncharacterized protein</fullName>
    </submittedName>
</protein>
<name>A0A1L9QQI9_9CYAN</name>
<dbReference type="Proteomes" id="UP000183940">
    <property type="component" value="Unassembled WGS sequence"/>
</dbReference>